<name>A0AAD7IPQ6_9AGAR</name>
<dbReference type="Proteomes" id="UP001215280">
    <property type="component" value="Unassembled WGS sequence"/>
</dbReference>
<dbReference type="EMBL" id="JARJLG010000099">
    <property type="protein sequence ID" value="KAJ7746156.1"/>
    <property type="molecule type" value="Genomic_DNA"/>
</dbReference>
<gene>
    <name evidence="1" type="ORF">DFH07DRAFT_776453</name>
</gene>
<evidence type="ECO:0000313" key="1">
    <source>
        <dbReference type="EMBL" id="KAJ7746156.1"/>
    </source>
</evidence>
<dbReference type="AlphaFoldDB" id="A0AAD7IPQ6"/>
<evidence type="ECO:0000313" key="2">
    <source>
        <dbReference type="Proteomes" id="UP001215280"/>
    </source>
</evidence>
<organism evidence="1 2">
    <name type="scientific">Mycena maculata</name>
    <dbReference type="NCBI Taxonomy" id="230809"/>
    <lineage>
        <taxon>Eukaryota</taxon>
        <taxon>Fungi</taxon>
        <taxon>Dikarya</taxon>
        <taxon>Basidiomycota</taxon>
        <taxon>Agaricomycotina</taxon>
        <taxon>Agaricomycetes</taxon>
        <taxon>Agaricomycetidae</taxon>
        <taxon>Agaricales</taxon>
        <taxon>Marasmiineae</taxon>
        <taxon>Mycenaceae</taxon>
        <taxon>Mycena</taxon>
    </lineage>
</organism>
<keyword evidence="2" id="KW-1185">Reference proteome</keyword>
<protein>
    <submittedName>
        <fullName evidence="1">Uncharacterized protein</fullName>
    </submittedName>
</protein>
<sequence>MLTSRGIGFRGPLVEIKALDDSTEEPGFQWKPPFEKLVLFGNLDIKDSPQPDGRSLDLSSAVDIHDQMKLNKSNNILTTLQHDEPQPERVLRPVVSFLPTEGAFSFSVEEDFLPELGWTRKGQPQDVESNLVKSCTQNYVEACSQKLLVSHLELQSTSGTIVLNLIQGFSMLDKTCSKQSHDRDFTLLVQVDKTYGNVLTVK</sequence>
<accession>A0AAD7IPQ6</accession>
<reference evidence="1" key="1">
    <citation type="submission" date="2023-03" db="EMBL/GenBank/DDBJ databases">
        <title>Massive genome expansion in bonnet fungi (Mycena s.s.) driven by repeated elements and novel gene families across ecological guilds.</title>
        <authorList>
            <consortium name="Lawrence Berkeley National Laboratory"/>
            <person name="Harder C.B."/>
            <person name="Miyauchi S."/>
            <person name="Viragh M."/>
            <person name="Kuo A."/>
            <person name="Thoen E."/>
            <person name="Andreopoulos B."/>
            <person name="Lu D."/>
            <person name="Skrede I."/>
            <person name="Drula E."/>
            <person name="Henrissat B."/>
            <person name="Morin E."/>
            <person name="Kohler A."/>
            <person name="Barry K."/>
            <person name="LaButti K."/>
            <person name="Morin E."/>
            <person name="Salamov A."/>
            <person name="Lipzen A."/>
            <person name="Mereny Z."/>
            <person name="Hegedus B."/>
            <person name="Baldrian P."/>
            <person name="Stursova M."/>
            <person name="Weitz H."/>
            <person name="Taylor A."/>
            <person name="Grigoriev I.V."/>
            <person name="Nagy L.G."/>
            <person name="Martin F."/>
            <person name="Kauserud H."/>
        </authorList>
    </citation>
    <scope>NUCLEOTIDE SEQUENCE</scope>
    <source>
        <strain evidence="1">CBHHK188m</strain>
    </source>
</reference>
<comment type="caution">
    <text evidence="1">The sequence shown here is derived from an EMBL/GenBank/DDBJ whole genome shotgun (WGS) entry which is preliminary data.</text>
</comment>
<proteinExistence type="predicted"/>